<sequence length="121" mass="13696">MSLVESPKTAMIATVYMPEFIWMATTSKSFLTLDRLMPLKGRRVVLWPDAGAYAHWQAKAAEFRQLGFDMEVSEALENSVTEQERKADIDIADVFLSAWPGYPLSWAIEISTPETSTYTEL</sequence>
<comment type="caution">
    <text evidence="2">The sequence shown here is derived from an EMBL/GenBank/DDBJ whole genome shotgun (WGS) entry which is preliminary data.</text>
</comment>
<organism evidence="2 3">
    <name type="scientific">Hymenobacter nivis</name>
    <dbReference type="NCBI Taxonomy" id="1850093"/>
    <lineage>
        <taxon>Bacteria</taxon>
        <taxon>Pseudomonadati</taxon>
        <taxon>Bacteroidota</taxon>
        <taxon>Cytophagia</taxon>
        <taxon>Cytophagales</taxon>
        <taxon>Hymenobacteraceae</taxon>
        <taxon>Hymenobacter</taxon>
    </lineage>
</organism>
<keyword evidence="3" id="KW-1185">Reference proteome</keyword>
<protein>
    <recommendedName>
        <fullName evidence="1">DUF6371 domain-containing protein</fullName>
    </recommendedName>
</protein>
<dbReference type="AlphaFoldDB" id="A0A502GRQ8"/>
<evidence type="ECO:0000259" key="1">
    <source>
        <dbReference type="Pfam" id="PF19898"/>
    </source>
</evidence>
<proteinExistence type="predicted"/>
<dbReference type="InterPro" id="IPR045951">
    <property type="entry name" value="DUF6371"/>
</dbReference>
<accession>A0A502GRQ8</accession>
<feature type="domain" description="DUF6371" evidence="1">
    <location>
        <begin position="3"/>
        <end position="49"/>
    </location>
</feature>
<gene>
    <name evidence="2" type="ORF">EAH73_15725</name>
</gene>
<dbReference type="Proteomes" id="UP000317646">
    <property type="component" value="Unassembled WGS sequence"/>
</dbReference>
<name>A0A502GRQ8_9BACT</name>
<dbReference type="EMBL" id="RCYZ01000006">
    <property type="protein sequence ID" value="TPG64611.1"/>
    <property type="molecule type" value="Genomic_DNA"/>
</dbReference>
<dbReference type="Pfam" id="PF19898">
    <property type="entry name" value="DUF6371"/>
    <property type="match status" value="1"/>
</dbReference>
<evidence type="ECO:0000313" key="2">
    <source>
        <dbReference type="EMBL" id="TPG64611.1"/>
    </source>
</evidence>
<reference evidence="2 3" key="1">
    <citation type="journal article" date="2019" name="Environ. Microbiol.">
        <title>Species interactions and distinct microbial communities in high Arctic permafrost affected cryosols are associated with the CH4 and CO2 gas fluxes.</title>
        <authorList>
            <person name="Altshuler I."/>
            <person name="Hamel J."/>
            <person name="Turney S."/>
            <person name="Magnuson E."/>
            <person name="Levesque R."/>
            <person name="Greer C."/>
            <person name="Whyte L.G."/>
        </authorList>
    </citation>
    <scope>NUCLEOTIDE SEQUENCE [LARGE SCALE GENOMIC DNA]</scope>
    <source>
        <strain evidence="2 3">S9.2P</strain>
    </source>
</reference>
<evidence type="ECO:0000313" key="3">
    <source>
        <dbReference type="Proteomes" id="UP000317646"/>
    </source>
</evidence>